<dbReference type="Gene3D" id="3.40.50.150">
    <property type="entry name" value="Vaccinia Virus protein VP39"/>
    <property type="match status" value="1"/>
</dbReference>
<accession>A0A7C1IGA6</accession>
<proteinExistence type="predicted"/>
<dbReference type="AlphaFoldDB" id="A0A7C1IGA6"/>
<organism evidence="1">
    <name type="scientific">Fervidicoccus fontis</name>
    <dbReference type="NCBI Taxonomy" id="683846"/>
    <lineage>
        <taxon>Archaea</taxon>
        <taxon>Thermoproteota</taxon>
        <taxon>Thermoprotei</taxon>
        <taxon>Fervidicoccales</taxon>
        <taxon>Fervidicoccaceae</taxon>
        <taxon>Fervidicoccus</taxon>
    </lineage>
</organism>
<reference evidence="1" key="1">
    <citation type="journal article" date="2020" name="mSystems">
        <title>Genome- and Community-Level Interaction Insights into Carbon Utilization and Element Cycling Functions of Hydrothermarchaeota in Hydrothermal Sediment.</title>
        <authorList>
            <person name="Zhou Z."/>
            <person name="Liu Y."/>
            <person name="Xu W."/>
            <person name="Pan J."/>
            <person name="Luo Z.H."/>
            <person name="Li M."/>
        </authorList>
    </citation>
    <scope>NUCLEOTIDE SEQUENCE [LARGE SCALE GENOMIC DNA]</scope>
    <source>
        <strain evidence="1">SpSt-123</strain>
    </source>
</reference>
<name>A0A7C1IGA6_9CREN</name>
<protein>
    <submittedName>
        <fullName evidence="1">Uncharacterized protein</fullName>
    </submittedName>
</protein>
<comment type="caution">
    <text evidence="1">The sequence shown here is derived from an EMBL/GenBank/DDBJ whole genome shotgun (WGS) entry which is preliminary data.</text>
</comment>
<evidence type="ECO:0000313" key="1">
    <source>
        <dbReference type="EMBL" id="HDS11191.1"/>
    </source>
</evidence>
<dbReference type="InterPro" id="IPR029063">
    <property type="entry name" value="SAM-dependent_MTases_sf"/>
</dbReference>
<gene>
    <name evidence="1" type="ORF">ENO04_06240</name>
</gene>
<dbReference type="EMBL" id="DSDY01000187">
    <property type="protein sequence ID" value="HDS11191.1"/>
    <property type="molecule type" value="Genomic_DNA"/>
</dbReference>
<sequence>MSSEEYLREILLDFKKQAVDYLLRDGDFIAGVERILSMDNINEKEKAKRIRRLAYYYLRRFRLEGKEVSFIERGEKGVSAIISYLEELMMRNNCFSILDVGSGLFPTTLDSWRIKPRVYIAVDKDEDVVKKLEEFSRNLRDVVLSVVKMDVARIDDYRKFVSSLEDKPCLAIYSRILHVLSRVHGVDPLEMIYSTPSKIQVILEPKTSLVKEKDIASKEKKFLFTIAHRCVNSGICYKYDFYDFPNDVGVTLYLS</sequence>